<dbReference type="InterPro" id="IPR012337">
    <property type="entry name" value="RNaseH-like_sf"/>
</dbReference>
<sequence length="101" mass="12069">MDYTKTCLIFQQNKVERQKQTEMLKPLPVLTRPWESISLDFIVRLPKVGDMALILMKELKLFRLKLNISSNYHPQTDGQMEHFNGLLDEYLRHFIQANQKY</sequence>
<accession>A0A061E666</accession>
<dbReference type="Gene3D" id="3.30.420.10">
    <property type="entry name" value="Ribonuclease H-like superfamily/Ribonuclease H"/>
    <property type="match status" value="1"/>
</dbReference>
<dbReference type="AlphaFoldDB" id="A0A061E666"/>
<dbReference type="PANTHER" id="PTHR37984">
    <property type="entry name" value="PROTEIN CBG26694"/>
    <property type="match status" value="1"/>
</dbReference>
<dbReference type="SUPFAM" id="SSF53098">
    <property type="entry name" value="Ribonuclease H-like"/>
    <property type="match status" value="1"/>
</dbReference>
<dbReference type="STRING" id="3641.A0A061E666"/>
<dbReference type="Proteomes" id="UP000026915">
    <property type="component" value="Chromosome 2"/>
</dbReference>
<dbReference type="InterPro" id="IPR050951">
    <property type="entry name" value="Retrovirus_Pol_polyprotein"/>
</dbReference>
<gene>
    <name evidence="1" type="ORF">TCM_008814</name>
</gene>
<protein>
    <recommendedName>
        <fullName evidence="3">Integrase catalytic domain-containing protein</fullName>
    </recommendedName>
</protein>
<dbReference type="GO" id="GO:0003676">
    <property type="term" value="F:nucleic acid binding"/>
    <property type="evidence" value="ECO:0007669"/>
    <property type="project" value="InterPro"/>
</dbReference>
<dbReference type="Gramene" id="EOX99841">
    <property type="protein sequence ID" value="EOX99841"/>
    <property type="gene ID" value="TCM_008814"/>
</dbReference>
<dbReference type="EMBL" id="CM001880">
    <property type="protein sequence ID" value="EOX99841.1"/>
    <property type="molecule type" value="Genomic_DNA"/>
</dbReference>
<evidence type="ECO:0008006" key="3">
    <source>
        <dbReference type="Google" id="ProtNLM"/>
    </source>
</evidence>
<name>A0A061E666_THECC</name>
<dbReference type="HOGENOM" id="CLU_2296784_0_0_1"/>
<evidence type="ECO:0000313" key="2">
    <source>
        <dbReference type="Proteomes" id="UP000026915"/>
    </source>
</evidence>
<evidence type="ECO:0000313" key="1">
    <source>
        <dbReference type="EMBL" id="EOX99841.1"/>
    </source>
</evidence>
<proteinExistence type="predicted"/>
<organism evidence="1 2">
    <name type="scientific">Theobroma cacao</name>
    <name type="common">Cacao</name>
    <name type="synonym">Cocoa</name>
    <dbReference type="NCBI Taxonomy" id="3641"/>
    <lineage>
        <taxon>Eukaryota</taxon>
        <taxon>Viridiplantae</taxon>
        <taxon>Streptophyta</taxon>
        <taxon>Embryophyta</taxon>
        <taxon>Tracheophyta</taxon>
        <taxon>Spermatophyta</taxon>
        <taxon>Magnoliopsida</taxon>
        <taxon>eudicotyledons</taxon>
        <taxon>Gunneridae</taxon>
        <taxon>Pentapetalae</taxon>
        <taxon>rosids</taxon>
        <taxon>malvids</taxon>
        <taxon>Malvales</taxon>
        <taxon>Malvaceae</taxon>
        <taxon>Byttnerioideae</taxon>
        <taxon>Theobroma</taxon>
    </lineage>
</organism>
<dbReference type="InterPro" id="IPR036397">
    <property type="entry name" value="RNaseH_sf"/>
</dbReference>
<reference evidence="1 2" key="1">
    <citation type="journal article" date="2013" name="Genome Biol.">
        <title>The genome sequence of the most widely cultivated cacao type and its use to identify candidate genes regulating pod color.</title>
        <authorList>
            <person name="Motamayor J.C."/>
            <person name="Mockaitis K."/>
            <person name="Schmutz J."/>
            <person name="Haiminen N."/>
            <person name="Iii D.L."/>
            <person name="Cornejo O."/>
            <person name="Findley S.D."/>
            <person name="Zheng P."/>
            <person name="Utro F."/>
            <person name="Royaert S."/>
            <person name="Saski C."/>
            <person name="Jenkins J."/>
            <person name="Podicheti R."/>
            <person name="Zhao M."/>
            <person name="Scheffler B.E."/>
            <person name="Stack J.C."/>
            <person name="Feltus F.A."/>
            <person name="Mustiga G.M."/>
            <person name="Amores F."/>
            <person name="Phillips W."/>
            <person name="Marelli J.P."/>
            <person name="May G.D."/>
            <person name="Shapiro H."/>
            <person name="Ma J."/>
            <person name="Bustamante C.D."/>
            <person name="Schnell R.J."/>
            <person name="Main D."/>
            <person name="Gilbert D."/>
            <person name="Parida L."/>
            <person name="Kuhn D.N."/>
        </authorList>
    </citation>
    <scope>NUCLEOTIDE SEQUENCE [LARGE SCALE GENOMIC DNA]</scope>
    <source>
        <strain evidence="2">cv. Matina 1-6</strain>
    </source>
</reference>
<keyword evidence="2" id="KW-1185">Reference proteome</keyword>
<dbReference type="PANTHER" id="PTHR37984:SF5">
    <property type="entry name" value="PROTEIN NYNRIN-LIKE"/>
    <property type="match status" value="1"/>
</dbReference>
<dbReference type="InParanoid" id="A0A061E666"/>